<gene>
    <name evidence="1" type="ORF">LPJ61_006349</name>
</gene>
<proteinExistence type="predicted"/>
<dbReference type="Gene3D" id="1.25.40.10">
    <property type="entry name" value="Tetratricopeptide repeat domain"/>
    <property type="match status" value="1"/>
</dbReference>
<organism evidence="1 2">
    <name type="scientific">Coemansia biformis</name>
    <dbReference type="NCBI Taxonomy" id="1286918"/>
    <lineage>
        <taxon>Eukaryota</taxon>
        <taxon>Fungi</taxon>
        <taxon>Fungi incertae sedis</taxon>
        <taxon>Zoopagomycota</taxon>
        <taxon>Kickxellomycotina</taxon>
        <taxon>Kickxellomycetes</taxon>
        <taxon>Kickxellales</taxon>
        <taxon>Kickxellaceae</taxon>
        <taxon>Coemansia</taxon>
    </lineage>
</organism>
<keyword evidence="2" id="KW-1185">Reference proteome</keyword>
<dbReference type="Pfam" id="PF12895">
    <property type="entry name" value="ANAPC3"/>
    <property type="match status" value="1"/>
</dbReference>
<protein>
    <submittedName>
        <fullName evidence="1">Uncharacterized protein</fullName>
    </submittedName>
</protein>
<name>A0A9W8CMK7_9FUNG</name>
<evidence type="ECO:0000313" key="2">
    <source>
        <dbReference type="Proteomes" id="UP001143981"/>
    </source>
</evidence>
<dbReference type="AlphaFoldDB" id="A0A9W8CMK7"/>
<comment type="caution">
    <text evidence="1">The sequence shown here is derived from an EMBL/GenBank/DDBJ whole genome shotgun (WGS) entry which is preliminary data.</text>
</comment>
<dbReference type="InterPro" id="IPR011990">
    <property type="entry name" value="TPR-like_helical_dom_sf"/>
</dbReference>
<evidence type="ECO:0000313" key="1">
    <source>
        <dbReference type="EMBL" id="KAJ1719230.1"/>
    </source>
</evidence>
<reference evidence="1" key="1">
    <citation type="submission" date="2022-07" db="EMBL/GenBank/DDBJ databases">
        <title>Phylogenomic reconstructions and comparative analyses of Kickxellomycotina fungi.</title>
        <authorList>
            <person name="Reynolds N.K."/>
            <person name="Stajich J.E."/>
            <person name="Barry K."/>
            <person name="Grigoriev I.V."/>
            <person name="Crous P."/>
            <person name="Smith M.E."/>
        </authorList>
    </citation>
    <scope>NUCLEOTIDE SEQUENCE</scope>
    <source>
        <strain evidence="1">BCRC 34381</strain>
    </source>
</reference>
<dbReference type="Proteomes" id="UP001143981">
    <property type="component" value="Unassembled WGS sequence"/>
</dbReference>
<accession>A0A9W8CMK7</accession>
<dbReference type="EMBL" id="JANBOI010002969">
    <property type="protein sequence ID" value="KAJ1719230.1"/>
    <property type="molecule type" value="Genomic_DNA"/>
</dbReference>
<feature type="non-terminal residue" evidence="1">
    <location>
        <position position="117"/>
    </location>
</feature>
<sequence length="117" mass="12662">MSASQEVVTHLRALRASCAQGMAWCSALIWAEKALLLSNDTDDLLWLVDALVTNGQYRQAEELLVSPAYATKVRASASGRYLASVVAMRLGRAEDALELLRVDMGRLDDAPAGGRRA</sequence>
<dbReference type="OrthoDB" id="10006270at2759"/>